<dbReference type="GO" id="GO:0061599">
    <property type="term" value="F:molybdopterin molybdotransferase activity"/>
    <property type="evidence" value="ECO:0007669"/>
    <property type="project" value="UniProtKB-EC"/>
</dbReference>
<sequence length="320" mass="34108">MESTQYGGEDLDGPGNIVAEAFAFRLLVRHLRGVSDKAANIDIMGSAGLCRNCVAKWYHAGTHASGQGVSYDDALEYVYGESYGSWKKRYQRPATPEQLEKFEATKSWHARHEKSVDAWASGFKKVSVSTPADPCCYDDETSAASRIPKRAALPGARLRLGVLTVSDRAAAGTYDDASGPAVIDEVRRVAPVDRIDSTIVPDDLEAIKAILLEWAPDHNLVLTTGGTGFGPRDVTPEATSQVLEKQAPGIIDIVHARALSDADHADSLLSRAVAGVRGSCVIVNLPGRPEAARRNLAALMPTLSKAVAMVDPPSALPPVA</sequence>
<keyword evidence="6" id="KW-1185">Reference proteome</keyword>
<dbReference type="InterPro" id="IPR051920">
    <property type="entry name" value="MPT_Adenylyltrnsfr/MoaC-Rel"/>
</dbReference>
<reference evidence="5" key="1">
    <citation type="submission" date="2023-01" db="EMBL/GenBank/DDBJ databases">
        <title>Metagenome sequencing of chrysophaentin producing Chrysophaeum taylorii.</title>
        <authorList>
            <person name="Davison J."/>
            <person name="Bewley C."/>
        </authorList>
    </citation>
    <scope>NUCLEOTIDE SEQUENCE</scope>
    <source>
        <strain evidence="5">NIES-1699</strain>
    </source>
</reference>
<dbReference type="PROSITE" id="PS01078">
    <property type="entry name" value="MOCF_BIOSYNTHESIS_1"/>
    <property type="match status" value="1"/>
</dbReference>
<dbReference type="SUPFAM" id="SSF53218">
    <property type="entry name" value="Molybdenum cofactor biosynthesis proteins"/>
    <property type="match status" value="1"/>
</dbReference>
<comment type="caution">
    <text evidence="5">The sequence shown here is derived from an EMBL/GenBank/DDBJ whole genome shotgun (WGS) entry which is preliminary data.</text>
</comment>
<dbReference type="EMBL" id="JAQMWT010000059">
    <property type="protein sequence ID" value="KAJ8611981.1"/>
    <property type="molecule type" value="Genomic_DNA"/>
</dbReference>
<dbReference type="InterPro" id="IPR036810">
    <property type="entry name" value="SMc04008-like_sf"/>
</dbReference>
<dbReference type="Proteomes" id="UP001230188">
    <property type="component" value="Unassembled WGS sequence"/>
</dbReference>
<dbReference type="Gene3D" id="1.10.3340.10">
    <property type="entry name" value="SMc04008-like"/>
    <property type="match status" value="1"/>
</dbReference>
<evidence type="ECO:0000313" key="6">
    <source>
        <dbReference type="Proteomes" id="UP001230188"/>
    </source>
</evidence>
<dbReference type="SMART" id="SM00852">
    <property type="entry name" value="MoCF_biosynth"/>
    <property type="match status" value="1"/>
</dbReference>
<dbReference type="GO" id="GO:0006777">
    <property type="term" value="P:Mo-molybdopterin cofactor biosynthetic process"/>
    <property type="evidence" value="ECO:0007669"/>
    <property type="project" value="UniProtKB-KW"/>
</dbReference>
<name>A0AAD7UNE5_9STRA</name>
<dbReference type="InterPro" id="IPR036425">
    <property type="entry name" value="MoaB/Mog-like_dom_sf"/>
</dbReference>
<accession>A0AAD7UNE5</accession>
<comment type="pathway">
    <text evidence="1">Cofactor biosynthesis; molybdopterin biosynthesis.</text>
</comment>
<dbReference type="CDD" id="cd00886">
    <property type="entry name" value="MogA_MoaB"/>
    <property type="match status" value="1"/>
</dbReference>
<organism evidence="5 6">
    <name type="scientific">Chrysophaeum taylorii</name>
    <dbReference type="NCBI Taxonomy" id="2483200"/>
    <lineage>
        <taxon>Eukaryota</taxon>
        <taxon>Sar</taxon>
        <taxon>Stramenopiles</taxon>
        <taxon>Ochrophyta</taxon>
        <taxon>Pelagophyceae</taxon>
        <taxon>Pelagomonadales</taxon>
        <taxon>Pelagomonadaceae</taxon>
        <taxon>Chrysophaeum</taxon>
    </lineage>
</organism>
<dbReference type="PANTHER" id="PTHR43764">
    <property type="entry name" value="MOLYBDENUM COFACTOR BIOSYNTHESIS"/>
    <property type="match status" value="1"/>
</dbReference>
<evidence type="ECO:0000259" key="4">
    <source>
        <dbReference type="SMART" id="SM00852"/>
    </source>
</evidence>
<dbReference type="AlphaFoldDB" id="A0AAD7UNE5"/>
<evidence type="ECO:0000256" key="1">
    <source>
        <dbReference type="ARBA" id="ARBA00005046"/>
    </source>
</evidence>
<dbReference type="Pfam" id="PF00994">
    <property type="entry name" value="MoCF_biosynth"/>
    <property type="match status" value="1"/>
</dbReference>
<evidence type="ECO:0000313" key="5">
    <source>
        <dbReference type="EMBL" id="KAJ8611981.1"/>
    </source>
</evidence>
<dbReference type="InterPro" id="IPR008284">
    <property type="entry name" value="MoCF_biosynth_CS"/>
</dbReference>
<keyword evidence="3" id="KW-0501">Molybdenum cofactor biosynthesis</keyword>
<dbReference type="Pfam" id="PF06844">
    <property type="entry name" value="DUF1244"/>
    <property type="match status" value="1"/>
</dbReference>
<dbReference type="Gene3D" id="3.40.980.10">
    <property type="entry name" value="MoaB/Mog-like domain"/>
    <property type="match status" value="1"/>
</dbReference>
<evidence type="ECO:0000256" key="2">
    <source>
        <dbReference type="ARBA" id="ARBA00013269"/>
    </source>
</evidence>
<dbReference type="InterPro" id="IPR001453">
    <property type="entry name" value="MoaB/Mog_dom"/>
</dbReference>
<dbReference type="NCBIfam" id="TIGR00177">
    <property type="entry name" value="molyb_syn"/>
    <property type="match status" value="1"/>
</dbReference>
<dbReference type="PANTHER" id="PTHR43764:SF1">
    <property type="entry name" value="MOLYBDOPTERIN MOLYBDOTRANSFERASE"/>
    <property type="match status" value="1"/>
</dbReference>
<dbReference type="SUPFAM" id="SSF158757">
    <property type="entry name" value="SMc04008-like"/>
    <property type="match status" value="1"/>
</dbReference>
<gene>
    <name evidence="5" type="ORF">CTAYLR_004379</name>
</gene>
<dbReference type="InterPro" id="IPR023163">
    <property type="entry name" value="SMc04008-like_domain"/>
</dbReference>
<feature type="domain" description="MoaB/Mog" evidence="4">
    <location>
        <begin position="161"/>
        <end position="306"/>
    </location>
</feature>
<dbReference type="EC" id="2.10.1.1" evidence="2"/>
<proteinExistence type="predicted"/>
<protein>
    <recommendedName>
        <fullName evidence="2">molybdopterin molybdotransferase</fullName>
        <ecNumber evidence="2">2.10.1.1</ecNumber>
    </recommendedName>
</protein>
<evidence type="ECO:0000256" key="3">
    <source>
        <dbReference type="ARBA" id="ARBA00023150"/>
    </source>
</evidence>